<evidence type="ECO:0000256" key="9">
    <source>
        <dbReference type="ARBA" id="ARBA00037335"/>
    </source>
</evidence>
<dbReference type="InterPro" id="IPR042213">
    <property type="entry name" value="NBD_C_sf"/>
</dbReference>
<dbReference type="InterPro" id="IPR050007">
    <property type="entry name" value="OtnK"/>
</dbReference>
<evidence type="ECO:0000256" key="1">
    <source>
        <dbReference type="ARBA" id="ARBA00005715"/>
    </source>
</evidence>
<comment type="catalytic activity">
    <reaction evidence="8">
        <text>3-dehydro-D-erythronate + ATP = 3-dehydro-4-O-phospho-D-erythronate + ADP + H(+)</text>
        <dbReference type="Rhea" id="RHEA:52556"/>
        <dbReference type="ChEBI" id="CHEBI:15378"/>
        <dbReference type="ChEBI" id="CHEBI:30616"/>
        <dbReference type="ChEBI" id="CHEBI:57958"/>
        <dbReference type="ChEBI" id="CHEBI:136593"/>
        <dbReference type="ChEBI" id="CHEBI:456216"/>
        <dbReference type="EC" id="2.7.1.217"/>
    </reaction>
</comment>
<dbReference type="InterPro" id="IPR010737">
    <property type="entry name" value="4-carb_acid_sugar_kinase_N"/>
</dbReference>
<feature type="domain" description="Four-carbon acid sugar kinase N-terminal" evidence="13">
    <location>
        <begin position="6"/>
        <end position="231"/>
    </location>
</feature>
<sequence length="424" mass="45998">MHTTLLGCIADDCTGATDLADTLVRQGMRTVQVIGVPETCTASFEADAVVIALKCRSIAAELAVRQSLESLAWLQKLGCRQVFWKYCSTFDSTPQGNIGPVADALLQKLGGEITVVCPAFPTNKRTVYQGQLFVGDLLLHESSMRYHPVTPMSDANLLRLLRPQVSGKVGLIPWEIVRQGMQAIREALHDLQEQEVRFAVVDAIEDRDLISIDSACADMPLLTGGSGLALGLAENFRRRGMLPLREELGAMLPVPGRSIILAGSCSEATRRQVAFVKDRFPFFRLKPLDLAEKPEEYIRRAIAWAAAIPPETPAFISSNADPQNVRAVQERLGPDRAGRLVEEAFSVLARALQAVGFTRFVVAGGETSGAVLEGLGIRALRIGPRIDPGVPWTTSLESPTIALALKSGNFGGDDFFLKALNFFA</sequence>
<comment type="function">
    <text evidence="9">Catalyzes the ATP-dependent phosphorylation of 3-oxo-tetronate to 3-oxo-tetronate 4-phosphate.</text>
</comment>
<dbReference type="EMBL" id="PDPS01000042">
    <property type="protein sequence ID" value="PID55839.1"/>
    <property type="molecule type" value="Genomic_DNA"/>
</dbReference>
<evidence type="ECO:0000256" key="6">
    <source>
        <dbReference type="ARBA" id="ARBA00023277"/>
    </source>
</evidence>
<dbReference type="EC" id="2.7.1.217" evidence="10"/>
<dbReference type="Gene3D" id="3.40.50.10840">
    <property type="entry name" value="Putative sugar-binding, N-terminal domain"/>
    <property type="match status" value="1"/>
</dbReference>
<proteinExistence type="inferred from homology"/>
<comment type="similarity">
    <text evidence="1">Belongs to the four-carbon acid sugar kinase family.</text>
</comment>
<keyword evidence="6" id="KW-0119">Carbohydrate metabolism</keyword>
<keyword evidence="5" id="KW-0067">ATP-binding</keyword>
<dbReference type="InterPro" id="IPR031475">
    <property type="entry name" value="NBD_C"/>
</dbReference>
<comment type="catalytic activity">
    <reaction evidence="7">
        <text>3-dehydro-L-erythronate + ATP = 3-dehydro-4-O-phospho-L-erythronate + ADP + H(+)</text>
        <dbReference type="Rhea" id="RHEA:52552"/>
        <dbReference type="ChEBI" id="CHEBI:15378"/>
        <dbReference type="ChEBI" id="CHEBI:30616"/>
        <dbReference type="ChEBI" id="CHEBI:136592"/>
        <dbReference type="ChEBI" id="CHEBI:136670"/>
        <dbReference type="ChEBI" id="CHEBI:456216"/>
        <dbReference type="EC" id="2.7.1.217"/>
    </reaction>
</comment>
<protein>
    <recommendedName>
        <fullName evidence="11">3-oxo-tetronate kinase</fullName>
        <ecNumber evidence="10">2.7.1.217</ecNumber>
    </recommendedName>
    <alternativeName>
        <fullName evidence="12">3-dehydrotetronate 4-kinase</fullName>
    </alternativeName>
</protein>
<evidence type="ECO:0000256" key="8">
    <source>
        <dbReference type="ARBA" id="ARBA00036346"/>
    </source>
</evidence>
<dbReference type="InterPro" id="IPR037051">
    <property type="entry name" value="4-carb_acid_sugar_kinase_N_sf"/>
</dbReference>
<comment type="caution">
    <text evidence="15">The sequence shown here is derived from an EMBL/GenBank/DDBJ whole genome shotgun (WGS) entry which is preliminary data.</text>
</comment>
<keyword evidence="3" id="KW-0547">Nucleotide-binding</keyword>
<evidence type="ECO:0000256" key="10">
    <source>
        <dbReference type="ARBA" id="ARBA00039095"/>
    </source>
</evidence>
<accession>A0A2G6E170</accession>
<gene>
    <name evidence="15" type="ORF">CSB45_14105</name>
</gene>
<evidence type="ECO:0000259" key="14">
    <source>
        <dbReference type="Pfam" id="PF17042"/>
    </source>
</evidence>
<keyword evidence="2" id="KW-0808">Transferase</keyword>
<evidence type="ECO:0000256" key="7">
    <source>
        <dbReference type="ARBA" id="ARBA00035898"/>
    </source>
</evidence>
<evidence type="ECO:0000259" key="13">
    <source>
        <dbReference type="Pfam" id="PF07005"/>
    </source>
</evidence>
<dbReference type="Pfam" id="PF17042">
    <property type="entry name" value="NBD_C"/>
    <property type="match status" value="1"/>
</dbReference>
<keyword evidence="4" id="KW-0418">Kinase</keyword>
<evidence type="ECO:0000256" key="4">
    <source>
        <dbReference type="ARBA" id="ARBA00022777"/>
    </source>
</evidence>
<dbReference type="GO" id="GO:0016301">
    <property type="term" value="F:kinase activity"/>
    <property type="evidence" value="ECO:0007669"/>
    <property type="project" value="UniProtKB-KW"/>
</dbReference>
<reference evidence="15 16" key="1">
    <citation type="submission" date="2017-10" db="EMBL/GenBank/DDBJ databases">
        <title>Novel microbial diversity and functional potential in the marine mammal oral microbiome.</title>
        <authorList>
            <person name="Dudek N.K."/>
            <person name="Sun C.L."/>
            <person name="Burstein D."/>
            <person name="Kantor R.S."/>
            <person name="Aliaga Goltsman D.S."/>
            <person name="Bik E.M."/>
            <person name="Thomas B.C."/>
            <person name="Banfield J.F."/>
            <person name="Relman D.A."/>
        </authorList>
    </citation>
    <scope>NUCLEOTIDE SEQUENCE [LARGE SCALE GENOMIC DNA]</scope>
    <source>
        <strain evidence="15">DOLZORAL124_49_17</strain>
    </source>
</reference>
<evidence type="ECO:0000256" key="12">
    <source>
        <dbReference type="ARBA" id="ARBA00041377"/>
    </source>
</evidence>
<evidence type="ECO:0000256" key="3">
    <source>
        <dbReference type="ARBA" id="ARBA00022741"/>
    </source>
</evidence>
<organism evidence="15 16">
    <name type="scientific">candidate division KSB3 bacterium</name>
    <dbReference type="NCBI Taxonomy" id="2044937"/>
    <lineage>
        <taxon>Bacteria</taxon>
        <taxon>candidate division KSB3</taxon>
    </lineage>
</organism>
<dbReference type="Proteomes" id="UP000229740">
    <property type="component" value="Unassembled WGS sequence"/>
</dbReference>
<dbReference type="GO" id="GO:0005524">
    <property type="term" value="F:ATP binding"/>
    <property type="evidence" value="ECO:0007669"/>
    <property type="project" value="UniProtKB-KW"/>
</dbReference>
<evidence type="ECO:0000313" key="16">
    <source>
        <dbReference type="Proteomes" id="UP000229740"/>
    </source>
</evidence>
<evidence type="ECO:0000256" key="5">
    <source>
        <dbReference type="ARBA" id="ARBA00022840"/>
    </source>
</evidence>
<evidence type="ECO:0000313" key="15">
    <source>
        <dbReference type="EMBL" id="PID55839.1"/>
    </source>
</evidence>
<dbReference type="NCBIfam" id="NF043035">
    <property type="entry name" value="OxoTetrKin"/>
    <property type="match status" value="1"/>
</dbReference>
<name>A0A2G6E170_9BACT</name>
<dbReference type="AlphaFoldDB" id="A0A2G6E170"/>
<dbReference type="Pfam" id="PF07005">
    <property type="entry name" value="SBD_N"/>
    <property type="match status" value="1"/>
</dbReference>
<dbReference type="SUPFAM" id="SSF142764">
    <property type="entry name" value="YgbK-like"/>
    <property type="match status" value="1"/>
</dbReference>
<feature type="domain" description="Four-carbon acid sugar kinase nucleotide binding" evidence="14">
    <location>
        <begin position="260"/>
        <end position="416"/>
    </location>
</feature>
<dbReference type="Gene3D" id="3.40.980.20">
    <property type="entry name" value="Four-carbon acid sugar kinase, nucleotide binding domain"/>
    <property type="match status" value="1"/>
</dbReference>
<evidence type="ECO:0000256" key="2">
    <source>
        <dbReference type="ARBA" id="ARBA00022679"/>
    </source>
</evidence>
<evidence type="ECO:0000256" key="11">
    <source>
        <dbReference type="ARBA" id="ARBA00039461"/>
    </source>
</evidence>